<gene>
    <name evidence="3 4" type="primary">cheD</name>
    <name evidence="4" type="ORF">OXPF_17360</name>
</gene>
<dbReference type="PATRIC" id="fig|36849.3.peg.1829"/>
<dbReference type="GO" id="GO:0006935">
    <property type="term" value="P:chemotaxis"/>
    <property type="evidence" value="ECO:0007669"/>
    <property type="project" value="UniProtKB-UniRule"/>
</dbReference>
<keyword evidence="4" id="KW-0675">Receptor</keyword>
<evidence type="ECO:0000313" key="4">
    <source>
        <dbReference type="EMBL" id="KPU44650.1"/>
    </source>
</evidence>
<dbReference type="OrthoDB" id="9807202at2"/>
<comment type="catalytic activity">
    <reaction evidence="3">
        <text>L-glutaminyl-[protein] + H2O = L-glutamyl-[protein] + NH4(+)</text>
        <dbReference type="Rhea" id="RHEA:16441"/>
        <dbReference type="Rhea" id="RHEA-COMP:10207"/>
        <dbReference type="Rhea" id="RHEA-COMP:10208"/>
        <dbReference type="ChEBI" id="CHEBI:15377"/>
        <dbReference type="ChEBI" id="CHEBI:28938"/>
        <dbReference type="ChEBI" id="CHEBI:29973"/>
        <dbReference type="ChEBI" id="CHEBI:30011"/>
        <dbReference type="EC" id="3.5.1.44"/>
    </reaction>
</comment>
<keyword evidence="1 3" id="KW-0145">Chemotaxis</keyword>
<dbReference type="SUPFAM" id="SSF64438">
    <property type="entry name" value="CNF1/YfiH-like putative cysteine hydrolases"/>
    <property type="match status" value="1"/>
</dbReference>
<evidence type="ECO:0000313" key="5">
    <source>
        <dbReference type="Proteomes" id="UP000050326"/>
    </source>
</evidence>
<evidence type="ECO:0000256" key="3">
    <source>
        <dbReference type="HAMAP-Rule" id="MF_01440"/>
    </source>
</evidence>
<evidence type="ECO:0000256" key="2">
    <source>
        <dbReference type="ARBA" id="ARBA00022801"/>
    </source>
</evidence>
<dbReference type="Pfam" id="PF03975">
    <property type="entry name" value="CheD"/>
    <property type="match status" value="1"/>
</dbReference>
<proteinExistence type="inferred from homology"/>
<dbReference type="PANTHER" id="PTHR35147:SF1">
    <property type="entry name" value="CHEMORECEPTOR GLUTAMINE DEAMIDASE CHED-RELATED"/>
    <property type="match status" value="1"/>
</dbReference>
<dbReference type="CDD" id="cd16352">
    <property type="entry name" value="CheD"/>
    <property type="match status" value="1"/>
</dbReference>
<comment type="similarity">
    <text evidence="3">Belongs to the CheD family.</text>
</comment>
<dbReference type="InterPro" id="IPR011324">
    <property type="entry name" value="Cytotoxic_necrot_fac-like_cat"/>
</dbReference>
<dbReference type="HAMAP" id="MF_01440">
    <property type="entry name" value="CheD"/>
    <property type="match status" value="1"/>
</dbReference>
<protein>
    <recommendedName>
        <fullName evidence="3">Probable chemoreceptor glutamine deamidase CheD</fullName>
        <ecNumber evidence="3">3.5.1.44</ecNumber>
    </recommendedName>
</protein>
<name>A0A0P9AGT0_9CLOT</name>
<dbReference type="EC" id="3.5.1.44" evidence="3"/>
<dbReference type="InterPro" id="IPR038592">
    <property type="entry name" value="CheD-like_sf"/>
</dbReference>
<dbReference type="Proteomes" id="UP000050326">
    <property type="component" value="Unassembled WGS sequence"/>
</dbReference>
<keyword evidence="2 3" id="KW-0378">Hydrolase</keyword>
<reference evidence="4 5" key="1">
    <citation type="submission" date="2015-09" db="EMBL/GenBank/DDBJ databases">
        <title>Genome sequence of Oxobacter pfennigii DSM 3222.</title>
        <authorList>
            <person name="Poehlein A."/>
            <person name="Bengelsdorf F.R."/>
            <person name="Schiel-Bengelsdorf B."/>
            <person name="Duerre P."/>
            <person name="Daniel R."/>
        </authorList>
    </citation>
    <scope>NUCLEOTIDE SEQUENCE [LARGE SCALE GENOMIC DNA]</scope>
    <source>
        <strain evidence="4 5">DSM 3222</strain>
    </source>
</reference>
<dbReference type="InterPro" id="IPR005659">
    <property type="entry name" value="Chemorcpt_Glu_NH3ase_CheD"/>
</dbReference>
<dbReference type="RefSeq" id="WP_054874791.1">
    <property type="nucleotide sequence ID" value="NZ_LKET01000029.1"/>
</dbReference>
<evidence type="ECO:0000256" key="1">
    <source>
        <dbReference type="ARBA" id="ARBA00022500"/>
    </source>
</evidence>
<organism evidence="4 5">
    <name type="scientific">Oxobacter pfennigii</name>
    <dbReference type="NCBI Taxonomy" id="36849"/>
    <lineage>
        <taxon>Bacteria</taxon>
        <taxon>Bacillati</taxon>
        <taxon>Bacillota</taxon>
        <taxon>Clostridia</taxon>
        <taxon>Eubacteriales</taxon>
        <taxon>Clostridiaceae</taxon>
        <taxon>Oxobacter</taxon>
    </lineage>
</organism>
<sequence length="162" mass="17319">MGIEEIRVGIGEYKSSPVPSKIVTIGLGSCVGIALYDSNKKIGGLAHIMLPDSTQFQNNNKPGKFANLAIPLLLKEMESLGANPRYITGKIGGGASMFNFSEKGLVMDIGNRNVKAVIEAMKRLSIPIKGQDTGGSHGRTMILDVETGKTYIRAVGQEVKEI</sequence>
<keyword evidence="5" id="KW-1185">Reference proteome</keyword>
<dbReference type="Gene3D" id="3.30.1330.200">
    <property type="match status" value="1"/>
</dbReference>
<comment type="function">
    <text evidence="3">Probably deamidates glutamine residues to glutamate on methyl-accepting chemotaxis receptors (MCPs), playing an important role in chemotaxis.</text>
</comment>
<dbReference type="GO" id="GO:0050568">
    <property type="term" value="F:protein-glutamine glutaminase activity"/>
    <property type="evidence" value="ECO:0007669"/>
    <property type="project" value="UniProtKB-UniRule"/>
</dbReference>
<comment type="caution">
    <text evidence="4">The sequence shown here is derived from an EMBL/GenBank/DDBJ whole genome shotgun (WGS) entry which is preliminary data.</text>
</comment>
<dbReference type="EMBL" id="LKET01000029">
    <property type="protein sequence ID" value="KPU44650.1"/>
    <property type="molecule type" value="Genomic_DNA"/>
</dbReference>
<dbReference type="PANTHER" id="PTHR35147">
    <property type="entry name" value="CHEMORECEPTOR GLUTAMINE DEAMIDASE CHED-RELATED"/>
    <property type="match status" value="1"/>
</dbReference>
<dbReference type="AlphaFoldDB" id="A0A0P9AGT0"/>
<accession>A0A0P9AGT0</accession>
<dbReference type="STRING" id="36849.OXPF_17360"/>